<evidence type="ECO:0000256" key="1">
    <source>
        <dbReference type="ARBA" id="ARBA00004167"/>
    </source>
</evidence>
<evidence type="ECO:0000256" key="10">
    <source>
        <dbReference type="SAM" id="MobiDB-lite"/>
    </source>
</evidence>
<dbReference type="InterPro" id="IPR003369">
    <property type="entry name" value="TatA/B/E"/>
</dbReference>
<evidence type="ECO:0000256" key="6">
    <source>
        <dbReference type="ARBA" id="ARBA00022989"/>
    </source>
</evidence>
<keyword evidence="4 9" id="KW-0812">Transmembrane</keyword>
<sequence length="131" mass="14511">MFDIGFSELLMVGLVALIVIGPERLPTAARTIGLLLGRVKRGINSVREEVEREIGADQIKLQLRNEEILAKERKLLEDTLKQATSVGADFEQKLRETTSILNSPAVSDTEQKNGVDSKPEPASIEQDKQQQ</sequence>
<comment type="function">
    <text evidence="9">Part of the twin-arginine translocation (Tat) system that transports large folded proteins containing a characteristic twin-arginine motif in their signal peptide across membranes. Together with TatC, TatB is part of a receptor directly interacting with Tat signal peptides. TatB may form an oligomeric binding site that transiently accommodates folded Tat precursor proteins before their translocation.</text>
</comment>
<feature type="compositionally biased region" description="Polar residues" evidence="10">
    <location>
        <begin position="99"/>
        <end position="108"/>
    </location>
</feature>
<evidence type="ECO:0000313" key="12">
    <source>
        <dbReference type="Proteomes" id="UP000294575"/>
    </source>
</evidence>
<accession>A0A4R6TQT5</accession>
<evidence type="ECO:0000256" key="4">
    <source>
        <dbReference type="ARBA" id="ARBA00022692"/>
    </source>
</evidence>
<proteinExistence type="inferred from homology"/>
<evidence type="ECO:0000256" key="5">
    <source>
        <dbReference type="ARBA" id="ARBA00022927"/>
    </source>
</evidence>
<evidence type="ECO:0000256" key="2">
    <source>
        <dbReference type="ARBA" id="ARBA00022448"/>
    </source>
</evidence>
<dbReference type="GO" id="GO:0043953">
    <property type="term" value="P:protein transport by the Tat complex"/>
    <property type="evidence" value="ECO:0007669"/>
    <property type="project" value="UniProtKB-UniRule"/>
</dbReference>
<name>A0A4R6TQT5_9GAMM</name>
<comment type="caution">
    <text evidence="11">The sequence shown here is derived from an EMBL/GenBank/DDBJ whole genome shotgun (WGS) entry which is preliminary data.</text>
</comment>
<dbReference type="HAMAP" id="MF_00237">
    <property type="entry name" value="TatB"/>
    <property type="match status" value="1"/>
</dbReference>
<dbReference type="GO" id="GO:0033281">
    <property type="term" value="C:TAT protein transport complex"/>
    <property type="evidence" value="ECO:0007669"/>
    <property type="project" value="UniProtKB-UniRule"/>
</dbReference>
<keyword evidence="12" id="KW-1185">Reference proteome</keyword>
<dbReference type="AlphaFoldDB" id="A0A4R6TQT5"/>
<keyword evidence="2 9" id="KW-0813">Transport</keyword>
<dbReference type="GO" id="GO:0008320">
    <property type="term" value="F:protein transmembrane transporter activity"/>
    <property type="evidence" value="ECO:0007669"/>
    <property type="project" value="UniProtKB-UniRule"/>
</dbReference>
<dbReference type="EMBL" id="SNYK01000016">
    <property type="protein sequence ID" value="TDQ35319.1"/>
    <property type="molecule type" value="Genomic_DNA"/>
</dbReference>
<dbReference type="PANTHER" id="PTHR33162">
    <property type="entry name" value="SEC-INDEPENDENT PROTEIN TRANSLOCASE PROTEIN TATA, CHLOROPLASTIC"/>
    <property type="match status" value="1"/>
</dbReference>
<dbReference type="NCBIfam" id="TIGR01410">
    <property type="entry name" value="tatB"/>
    <property type="match status" value="1"/>
</dbReference>
<feature type="region of interest" description="Disordered" evidence="10">
    <location>
        <begin position="99"/>
        <end position="131"/>
    </location>
</feature>
<comment type="similarity">
    <text evidence="9">Belongs to the TatB family.</text>
</comment>
<evidence type="ECO:0000256" key="3">
    <source>
        <dbReference type="ARBA" id="ARBA00022475"/>
    </source>
</evidence>
<organism evidence="11 12">
    <name type="scientific">Thiopseudomonas denitrificans</name>
    <dbReference type="NCBI Taxonomy" id="1501432"/>
    <lineage>
        <taxon>Bacteria</taxon>
        <taxon>Pseudomonadati</taxon>
        <taxon>Pseudomonadota</taxon>
        <taxon>Gammaproteobacteria</taxon>
        <taxon>Pseudomonadales</taxon>
        <taxon>Pseudomonadaceae</taxon>
        <taxon>Thiopseudomonas</taxon>
    </lineage>
</organism>
<keyword evidence="7 9" id="KW-0811">Translocation</keyword>
<reference evidence="11 12" key="1">
    <citation type="submission" date="2019-03" db="EMBL/GenBank/DDBJ databases">
        <title>Genomic Encyclopedia of Type Strains, Phase IV (KMG-IV): sequencing the most valuable type-strain genomes for metagenomic binning, comparative biology and taxonomic classification.</title>
        <authorList>
            <person name="Goeker M."/>
        </authorList>
    </citation>
    <scope>NUCLEOTIDE SEQUENCE [LARGE SCALE GENOMIC DNA]</scope>
    <source>
        <strain evidence="11 12">DSM 28679</strain>
    </source>
</reference>
<dbReference type="InterPro" id="IPR018448">
    <property type="entry name" value="TatB"/>
</dbReference>
<dbReference type="Gene3D" id="1.20.5.3310">
    <property type="match status" value="1"/>
</dbReference>
<protein>
    <recommendedName>
        <fullName evidence="9">Sec-independent protein translocase protein TatB</fullName>
    </recommendedName>
</protein>
<keyword evidence="8 9" id="KW-0472">Membrane</keyword>
<dbReference type="RefSeq" id="WP_101495575.1">
    <property type="nucleotide sequence ID" value="NZ_LNJZ01000002.1"/>
</dbReference>
<dbReference type="PANTHER" id="PTHR33162:SF1">
    <property type="entry name" value="SEC-INDEPENDENT PROTEIN TRANSLOCASE PROTEIN TATA, CHLOROPLASTIC"/>
    <property type="match status" value="1"/>
</dbReference>
<comment type="subunit">
    <text evidence="9">The Tat system comprises two distinct complexes: a TatABC complex, containing multiple copies of TatA, TatB and TatC subunits, and a separate TatA complex, containing only TatA subunits. Substrates initially bind to the TatABC complex, which probably triggers association of the separate TatA complex to form the active translocon.</text>
</comment>
<keyword evidence="5 9" id="KW-0653">Protein transport</keyword>
<dbReference type="Pfam" id="PF02416">
    <property type="entry name" value="TatA_B_E"/>
    <property type="match status" value="1"/>
</dbReference>
<dbReference type="Proteomes" id="UP000294575">
    <property type="component" value="Unassembled WGS sequence"/>
</dbReference>
<gene>
    <name evidence="9" type="primary">tatB</name>
    <name evidence="11" type="ORF">DFQ45_1169</name>
</gene>
<evidence type="ECO:0000313" key="11">
    <source>
        <dbReference type="EMBL" id="TDQ35319.1"/>
    </source>
</evidence>
<evidence type="ECO:0000256" key="7">
    <source>
        <dbReference type="ARBA" id="ARBA00023010"/>
    </source>
</evidence>
<keyword evidence="6 9" id="KW-1133">Transmembrane helix</keyword>
<dbReference type="OrthoDB" id="9816005at2"/>
<comment type="subcellular location">
    <subcellularLocation>
        <location evidence="9">Cell membrane</location>
        <topology evidence="9">Single-pass membrane protein</topology>
    </subcellularLocation>
    <subcellularLocation>
        <location evidence="1">Membrane</location>
        <topology evidence="1">Single-pass membrane protein</topology>
    </subcellularLocation>
</comment>
<keyword evidence="3 9" id="KW-1003">Cell membrane</keyword>
<evidence type="ECO:0000256" key="8">
    <source>
        <dbReference type="ARBA" id="ARBA00023136"/>
    </source>
</evidence>
<evidence type="ECO:0000256" key="9">
    <source>
        <dbReference type="HAMAP-Rule" id="MF_00237"/>
    </source>
</evidence>
<feature type="compositionally biased region" description="Basic and acidic residues" evidence="10">
    <location>
        <begin position="109"/>
        <end position="131"/>
    </location>
</feature>
<dbReference type="PRINTS" id="PR01506">
    <property type="entry name" value="TATBPROTEIN"/>
</dbReference>